<sequence>MTNKVTGGCYLETRKVSGKGRMYVDRFLSTDKCLKKKKIDNPQFEHITLRGASEQCGGAVQVRRSSAAEQYRCVGAVQVCRVRRGATIGAARVIELWETRGAAVAGEERKIAQRERENKLSPERRGEERRESVKMGAMKK</sequence>
<gene>
    <name evidence="2" type="ORF">STAS_09426</name>
</gene>
<dbReference type="EMBL" id="BKCP01004738">
    <property type="protein sequence ID" value="GER33298.1"/>
    <property type="molecule type" value="Genomic_DNA"/>
</dbReference>
<feature type="compositionally biased region" description="Basic and acidic residues" evidence="1">
    <location>
        <begin position="107"/>
        <end position="133"/>
    </location>
</feature>
<reference evidence="3" key="1">
    <citation type="journal article" date="2019" name="Curr. Biol.">
        <title>Genome Sequence of Striga asiatica Provides Insight into the Evolution of Plant Parasitism.</title>
        <authorList>
            <person name="Yoshida S."/>
            <person name="Kim S."/>
            <person name="Wafula E.K."/>
            <person name="Tanskanen J."/>
            <person name="Kim Y.M."/>
            <person name="Honaas L."/>
            <person name="Yang Z."/>
            <person name="Spallek T."/>
            <person name="Conn C.E."/>
            <person name="Ichihashi Y."/>
            <person name="Cheong K."/>
            <person name="Cui S."/>
            <person name="Der J.P."/>
            <person name="Gundlach H."/>
            <person name="Jiao Y."/>
            <person name="Hori C."/>
            <person name="Ishida J.K."/>
            <person name="Kasahara H."/>
            <person name="Kiba T."/>
            <person name="Kim M.S."/>
            <person name="Koo N."/>
            <person name="Laohavisit A."/>
            <person name="Lee Y.H."/>
            <person name="Lumba S."/>
            <person name="McCourt P."/>
            <person name="Mortimer J.C."/>
            <person name="Mutuku J.M."/>
            <person name="Nomura T."/>
            <person name="Sasaki-Sekimoto Y."/>
            <person name="Seto Y."/>
            <person name="Wang Y."/>
            <person name="Wakatake T."/>
            <person name="Sakakibara H."/>
            <person name="Demura T."/>
            <person name="Yamaguchi S."/>
            <person name="Yoneyama K."/>
            <person name="Manabe R.I."/>
            <person name="Nelson D.C."/>
            <person name="Schulman A.H."/>
            <person name="Timko M.P."/>
            <person name="dePamphilis C.W."/>
            <person name="Choi D."/>
            <person name="Shirasu K."/>
        </authorList>
    </citation>
    <scope>NUCLEOTIDE SEQUENCE [LARGE SCALE GENOMIC DNA]</scope>
    <source>
        <strain evidence="3">cv. UVA1</strain>
    </source>
</reference>
<evidence type="ECO:0000256" key="1">
    <source>
        <dbReference type="SAM" id="MobiDB-lite"/>
    </source>
</evidence>
<accession>A0A5A7PKX4</accession>
<dbReference type="Proteomes" id="UP000325081">
    <property type="component" value="Unassembled WGS sequence"/>
</dbReference>
<keyword evidence="3" id="KW-1185">Reference proteome</keyword>
<dbReference type="AlphaFoldDB" id="A0A5A7PKX4"/>
<name>A0A5A7PKX4_STRAF</name>
<evidence type="ECO:0000313" key="3">
    <source>
        <dbReference type="Proteomes" id="UP000325081"/>
    </source>
</evidence>
<organism evidence="2 3">
    <name type="scientific">Striga asiatica</name>
    <name type="common">Asiatic witchweed</name>
    <name type="synonym">Buchnera asiatica</name>
    <dbReference type="NCBI Taxonomy" id="4170"/>
    <lineage>
        <taxon>Eukaryota</taxon>
        <taxon>Viridiplantae</taxon>
        <taxon>Streptophyta</taxon>
        <taxon>Embryophyta</taxon>
        <taxon>Tracheophyta</taxon>
        <taxon>Spermatophyta</taxon>
        <taxon>Magnoliopsida</taxon>
        <taxon>eudicotyledons</taxon>
        <taxon>Gunneridae</taxon>
        <taxon>Pentapetalae</taxon>
        <taxon>asterids</taxon>
        <taxon>lamiids</taxon>
        <taxon>Lamiales</taxon>
        <taxon>Orobanchaceae</taxon>
        <taxon>Buchnereae</taxon>
        <taxon>Striga</taxon>
    </lineage>
</organism>
<protein>
    <submittedName>
        <fullName evidence="2">Mechan s in 12 species: Archae-0</fullName>
    </submittedName>
</protein>
<proteinExistence type="predicted"/>
<evidence type="ECO:0000313" key="2">
    <source>
        <dbReference type="EMBL" id="GER33298.1"/>
    </source>
</evidence>
<comment type="caution">
    <text evidence="2">The sequence shown here is derived from an EMBL/GenBank/DDBJ whole genome shotgun (WGS) entry which is preliminary data.</text>
</comment>
<feature type="region of interest" description="Disordered" evidence="1">
    <location>
        <begin position="107"/>
        <end position="140"/>
    </location>
</feature>